<feature type="compositionally biased region" description="Basic and acidic residues" evidence="1">
    <location>
        <begin position="69"/>
        <end position="86"/>
    </location>
</feature>
<sequence length="100" mass="11559">MFKGDVAENRFEVLRFGRKAVPVAQDNLRGVLHVRLCVKEARNPLNVGLHADKVGKELGELLHRLENADRIGDEDRKHTKGHELRLHHLTAPPQYDRRRK</sequence>
<dbReference type="AlphaFoldDB" id="A0A645B0R7"/>
<name>A0A645B0R7_9ZZZZ</name>
<feature type="region of interest" description="Disordered" evidence="1">
    <location>
        <begin position="69"/>
        <end position="100"/>
    </location>
</feature>
<reference evidence="2" key="1">
    <citation type="submission" date="2019-08" db="EMBL/GenBank/DDBJ databases">
        <authorList>
            <person name="Kucharzyk K."/>
            <person name="Murdoch R.W."/>
            <person name="Higgins S."/>
            <person name="Loffler F."/>
        </authorList>
    </citation>
    <scope>NUCLEOTIDE SEQUENCE</scope>
</reference>
<organism evidence="2">
    <name type="scientific">bioreactor metagenome</name>
    <dbReference type="NCBI Taxonomy" id="1076179"/>
    <lineage>
        <taxon>unclassified sequences</taxon>
        <taxon>metagenomes</taxon>
        <taxon>ecological metagenomes</taxon>
    </lineage>
</organism>
<accession>A0A645B0R7</accession>
<protein>
    <submittedName>
        <fullName evidence="2">Uncharacterized protein</fullName>
    </submittedName>
</protein>
<gene>
    <name evidence="2" type="ORF">SDC9_105460</name>
</gene>
<proteinExistence type="predicted"/>
<comment type="caution">
    <text evidence="2">The sequence shown here is derived from an EMBL/GenBank/DDBJ whole genome shotgun (WGS) entry which is preliminary data.</text>
</comment>
<evidence type="ECO:0000313" key="2">
    <source>
        <dbReference type="EMBL" id="MPM58628.1"/>
    </source>
</evidence>
<evidence type="ECO:0000256" key="1">
    <source>
        <dbReference type="SAM" id="MobiDB-lite"/>
    </source>
</evidence>
<dbReference type="EMBL" id="VSSQ01016870">
    <property type="protein sequence ID" value="MPM58628.1"/>
    <property type="molecule type" value="Genomic_DNA"/>
</dbReference>